<dbReference type="InterPro" id="IPR050263">
    <property type="entry name" value="Bact_Fimbrial_Adh_Pro"/>
</dbReference>
<feature type="chain" id="PRO_5016361600" evidence="1">
    <location>
        <begin position="41"/>
        <end position="196"/>
    </location>
</feature>
<dbReference type="SUPFAM" id="SSF49401">
    <property type="entry name" value="Bacterial adhesins"/>
    <property type="match status" value="1"/>
</dbReference>
<proteinExistence type="predicted"/>
<dbReference type="Proteomes" id="UP000250870">
    <property type="component" value="Unassembled WGS sequence"/>
</dbReference>
<accession>A0A329VF22</accession>
<dbReference type="EMBL" id="NSCI01000017">
    <property type="protein sequence ID" value="RAW90349.1"/>
    <property type="molecule type" value="Genomic_DNA"/>
</dbReference>
<comment type="caution">
    <text evidence="3">The sequence shown here is derived from an EMBL/GenBank/DDBJ whole genome shotgun (WGS) entry which is preliminary data.</text>
</comment>
<keyword evidence="1" id="KW-0732">Signal</keyword>
<dbReference type="PANTHER" id="PTHR33420:SF26">
    <property type="entry name" value="FIMBRIAL SUBUNIT"/>
    <property type="match status" value="1"/>
</dbReference>
<dbReference type="PANTHER" id="PTHR33420">
    <property type="entry name" value="FIMBRIAL SUBUNIT ELFA-RELATED"/>
    <property type="match status" value="1"/>
</dbReference>
<dbReference type="Pfam" id="PF00419">
    <property type="entry name" value="Fimbrial"/>
    <property type="match status" value="1"/>
</dbReference>
<evidence type="ECO:0000313" key="4">
    <source>
        <dbReference type="Proteomes" id="UP000250870"/>
    </source>
</evidence>
<dbReference type="GO" id="GO:0009289">
    <property type="term" value="C:pilus"/>
    <property type="evidence" value="ECO:0007669"/>
    <property type="project" value="InterPro"/>
</dbReference>
<protein>
    <submittedName>
        <fullName evidence="3">Fimbrial protein</fullName>
    </submittedName>
</protein>
<evidence type="ECO:0000313" key="3">
    <source>
        <dbReference type="EMBL" id="RAW90349.1"/>
    </source>
</evidence>
<dbReference type="InterPro" id="IPR000259">
    <property type="entry name" value="Adhesion_dom_fimbrial"/>
</dbReference>
<feature type="signal peptide" evidence="1">
    <location>
        <begin position="1"/>
        <end position="40"/>
    </location>
</feature>
<dbReference type="InterPro" id="IPR036937">
    <property type="entry name" value="Adhesion_dom_fimbrial_sf"/>
</dbReference>
<dbReference type="Gene3D" id="2.60.40.1090">
    <property type="entry name" value="Fimbrial-type adhesion domain"/>
    <property type="match status" value="1"/>
</dbReference>
<evidence type="ECO:0000256" key="1">
    <source>
        <dbReference type="SAM" id="SignalP"/>
    </source>
</evidence>
<name>A0A329VF22_9GAMM</name>
<dbReference type="AlphaFoldDB" id="A0A329VF22"/>
<gene>
    <name evidence="3" type="ORF">CKY01_13310</name>
</gene>
<evidence type="ECO:0000259" key="2">
    <source>
        <dbReference type="Pfam" id="PF00419"/>
    </source>
</evidence>
<feature type="domain" description="Fimbrial-type adhesion" evidence="2">
    <location>
        <begin position="64"/>
        <end position="196"/>
    </location>
</feature>
<dbReference type="RefSeq" id="WP_113026042.1">
    <property type="nucleotide sequence ID" value="NZ_CAWNWQ010000017.1"/>
</dbReference>
<sequence length="196" mass="21495">MTNSLSSLSLCSLRIKRQYRRQKKWSVLLFGCLLSVNAQADLLTTRGNIAARPAGNFSGKTPVNIYGVVIAPPPCVINNGNTIDVDFGDVMITRIDGVHYMQPVKYSMKCEKMPANAMKMMISGNTASFDPAVLQTNHTGLGIAVIHNGRKLPVNDWMKFNYPDFPELYAVPVKDMATVLKGGDFGAGATMMVEYQ</sequence>
<organism evidence="3 4">
    <name type="scientific">Photorhabdus laumondii subsp. clarkei</name>
    <dbReference type="NCBI Taxonomy" id="2029685"/>
    <lineage>
        <taxon>Bacteria</taxon>
        <taxon>Pseudomonadati</taxon>
        <taxon>Pseudomonadota</taxon>
        <taxon>Gammaproteobacteria</taxon>
        <taxon>Enterobacterales</taxon>
        <taxon>Morganellaceae</taxon>
        <taxon>Photorhabdus</taxon>
    </lineage>
</organism>
<reference evidence="3 4" key="1">
    <citation type="journal article" date="2018" name="Int. J. Syst. Evol. Microbiol.">
        <title>Whole-genome-based revisit of Photorhabdus phylogeny: proposal for the elevation of most Photorhabdus subspecies to the species level and description of one novel species Photorhabdus bodei sp. nov., and one novel subspecies Photorhabdus laumondii subsp. clarkei subsp. nov.</title>
        <authorList>
            <person name="Machado R.A.R."/>
            <person name="Wuthrich D."/>
            <person name="Kuhnert P."/>
            <person name="Arce C.C.M."/>
            <person name="Thonen L."/>
            <person name="Ruiz C."/>
            <person name="Zhang X."/>
            <person name="Robert C.A.M."/>
            <person name="Karimi J."/>
            <person name="Kamali S."/>
            <person name="Ma J."/>
            <person name="Bruggmann R."/>
            <person name="Erb M."/>
        </authorList>
    </citation>
    <scope>NUCLEOTIDE SEQUENCE [LARGE SCALE GENOMIC DNA]</scope>
    <source>
        <strain evidence="3 4">BOJ-47</strain>
    </source>
</reference>
<dbReference type="InterPro" id="IPR008966">
    <property type="entry name" value="Adhesion_dom_sf"/>
</dbReference>
<dbReference type="GO" id="GO:0043709">
    <property type="term" value="P:cell adhesion involved in single-species biofilm formation"/>
    <property type="evidence" value="ECO:0007669"/>
    <property type="project" value="TreeGrafter"/>
</dbReference>